<feature type="compositionally biased region" description="Basic and acidic residues" evidence="1">
    <location>
        <begin position="816"/>
        <end position="828"/>
    </location>
</feature>
<sequence length="895" mass="99440">MWIIDMGFGAEDILVCAWRFLHFSMRTSSKCLLNHPFVSGAFLFLFLLYAFFNLFVFFSPFLVCVAILVRIFWTSGGLIILEAKRNEKPRSNKMPCKNSGSAGGAAVVTRDGSSCIQKQKSRRTNVKRQWDAQSEKKEKELSTLATSPIDLVSKTVLLGKEVKALNMREKERAFDHGESSNAKRSTAESIQVLNDDHSILDSDRDILSSSSSDDESENFEGGGRKEEAAQQDGTKAVQWTDDDQRNLMDLGHSEIERNKRLESLIARRRARKLFKMQIEKGLIDLDTILPSQIAPLFIAKNNPFIAEMDGMQTPGSAPSVMFPAKNPFDLPYDAMEEKPDLKADSFQQEFTAVTQKDMLYCRHESFCYGAAYPLEPRNRAVDGVGFSRFRNQSDLGPHDRRIERMLSNKGEHDELVETLLAEVEAKNISHIDSISEVVDSEATTPNQVTTSGEAKDERSGQTQRETDIKEMREMKNDQNVDVMSTRSAAHMEPHVTDDSNDESTSSEEDERHFTANRSGFSQHAASRVGRVPPKPLNCSIPSPSNERGRLEDRLFYAERGPCHTPTYSIASDLQVEVSDIGSPPLTVDGANSPTDRESLNLDGDFEREYMWAASSSQSSRTEESESKFRDMRGFSEKDLPSMGFSGNSCKNTKDVAESSMHLQQPDELDDMYSLSSTMTGIKADSITHSMSLRDVRLVVEEVGKPSTSGLSNAPSPVNQVEKLKSSEKLVSQPKGSSSNPPNETTKVNAVAANTINDLKDEKKKKDRDGEAKSGMSKPSEGTVGESSSKEGDSVNPVIQPIKDNKNSNNTAGDPQKVTKNEGSKDMLKPIDAIKNTNPNQDSKDDQRTSQNKISEERQTSKDPIASAVQQNLATQEISKNNVSLRRSPLRKPTLY</sequence>
<feature type="compositionally biased region" description="Basic and acidic residues" evidence="1">
    <location>
        <begin position="757"/>
        <end position="771"/>
    </location>
</feature>
<feature type="compositionally biased region" description="Acidic residues" evidence="1">
    <location>
        <begin position="498"/>
        <end position="508"/>
    </location>
</feature>
<dbReference type="PANTHER" id="PTHR33870">
    <property type="entry name" value="CARDIOMYOPATHY-ASSOCIATED PROTEIN"/>
    <property type="match status" value="1"/>
</dbReference>
<organism evidence="3 4">
    <name type="scientific">Rosa chinensis</name>
    <name type="common">China rose</name>
    <dbReference type="NCBI Taxonomy" id="74649"/>
    <lineage>
        <taxon>Eukaryota</taxon>
        <taxon>Viridiplantae</taxon>
        <taxon>Streptophyta</taxon>
        <taxon>Embryophyta</taxon>
        <taxon>Tracheophyta</taxon>
        <taxon>Spermatophyta</taxon>
        <taxon>Magnoliopsida</taxon>
        <taxon>eudicotyledons</taxon>
        <taxon>Gunneridae</taxon>
        <taxon>Pentapetalae</taxon>
        <taxon>rosids</taxon>
        <taxon>fabids</taxon>
        <taxon>Rosales</taxon>
        <taxon>Rosaceae</taxon>
        <taxon>Rosoideae</taxon>
        <taxon>Rosoideae incertae sedis</taxon>
        <taxon>Rosa</taxon>
    </lineage>
</organism>
<dbReference type="AlphaFoldDB" id="A0A2P6QJP0"/>
<feature type="compositionally biased region" description="Polar residues" evidence="1">
    <location>
        <begin position="705"/>
        <end position="718"/>
    </location>
</feature>
<feature type="region of interest" description="Disordered" evidence="1">
    <location>
        <begin position="202"/>
        <end position="245"/>
    </location>
</feature>
<feature type="region of interest" description="Disordered" evidence="1">
    <location>
        <begin position="704"/>
        <end position="873"/>
    </location>
</feature>
<feature type="compositionally biased region" description="Polar residues" evidence="1">
    <location>
        <begin position="441"/>
        <end position="452"/>
    </location>
</feature>
<feature type="compositionally biased region" description="Basic and acidic residues" evidence="1">
    <location>
        <begin position="128"/>
        <end position="139"/>
    </location>
</feature>
<dbReference type="OMA" id="KWDVYGG"/>
<feature type="compositionally biased region" description="Basic and acidic residues" evidence="1">
    <location>
        <begin position="841"/>
        <end position="860"/>
    </location>
</feature>
<dbReference type="PANTHER" id="PTHR33870:SF16">
    <property type="entry name" value="PROTEIN, PUTATIVE-RELATED"/>
    <property type="match status" value="1"/>
</dbReference>
<feature type="region of interest" description="Disordered" evidence="1">
    <location>
        <begin position="89"/>
        <end position="139"/>
    </location>
</feature>
<evidence type="ECO:0000256" key="1">
    <source>
        <dbReference type="SAM" id="MobiDB-lite"/>
    </source>
</evidence>
<dbReference type="STRING" id="74649.A0A2P6QJP0"/>
<feature type="transmembrane region" description="Helical" evidence="2">
    <location>
        <begin position="32"/>
        <end position="52"/>
    </location>
</feature>
<dbReference type="Gramene" id="PRQ34405">
    <property type="protein sequence ID" value="PRQ34405"/>
    <property type="gene ID" value="RchiOBHm_Chr5g0068611"/>
</dbReference>
<dbReference type="Proteomes" id="UP000238479">
    <property type="component" value="Chromosome 5"/>
</dbReference>
<dbReference type="EMBL" id="PDCK01000043">
    <property type="protein sequence ID" value="PRQ34405.1"/>
    <property type="molecule type" value="Genomic_DNA"/>
</dbReference>
<keyword evidence="4" id="KW-1185">Reference proteome</keyword>
<evidence type="ECO:0000313" key="4">
    <source>
        <dbReference type="Proteomes" id="UP000238479"/>
    </source>
</evidence>
<name>A0A2P6QJP0_ROSCH</name>
<feature type="compositionally biased region" description="Polar residues" evidence="1">
    <location>
        <begin position="733"/>
        <end position="756"/>
    </location>
</feature>
<evidence type="ECO:0000256" key="2">
    <source>
        <dbReference type="SAM" id="Phobius"/>
    </source>
</evidence>
<proteinExistence type="predicted"/>
<protein>
    <submittedName>
        <fullName evidence="3">Uncharacterized protein</fullName>
    </submittedName>
</protein>
<keyword evidence="2" id="KW-1133">Transmembrane helix</keyword>
<reference evidence="3 4" key="1">
    <citation type="journal article" date="2018" name="Nat. Genet.">
        <title>The Rosa genome provides new insights in the design of modern roses.</title>
        <authorList>
            <person name="Bendahmane M."/>
        </authorList>
    </citation>
    <scope>NUCLEOTIDE SEQUENCE [LARGE SCALE GENOMIC DNA]</scope>
    <source>
        <strain evidence="4">cv. Old Blush</strain>
    </source>
</reference>
<gene>
    <name evidence="3" type="ORF">RchiOBHm_Chr5g0068611</name>
</gene>
<accession>A0A2P6QJP0</accession>
<keyword evidence="2" id="KW-0472">Membrane</keyword>
<evidence type="ECO:0000313" key="3">
    <source>
        <dbReference type="EMBL" id="PRQ34405.1"/>
    </source>
</evidence>
<feature type="compositionally biased region" description="Basic and acidic residues" evidence="1">
    <location>
        <begin position="453"/>
        <end position="478"/>
    </location>
</feature>
<feature type="transmembrane region" description="Helical" evidence="2">
    <location>
        <begin position="58"/>
        <end position="81"/>
    </location>
</feature>
<keyword evidence="2" id="KW-0812">Transmembrane</keyword>
<comment type="caution">
    <text evidence="3">The sequence shown here is derived from an EMBL/GenBank/DDBJ whole genome shotgun (WGS) entry which is preliminary data.</text>
</comment>
<feature type="compositionally biased region" description="Polar residues" evidence="1">
    <location>
        <begin position="515"/>
        <end position="524"/>
    </location>
</feature>
<feature type="region of interest" description="Disordered" evidence="1">
    <location>
        <begin position="438"/>
        <end position="547"/>
    </location>
</feature>